<evidence type="ECO:0000313" key="1">
    <source>
        <dbReference type="EMBL" id="AHB50459.1"/>
    </source>
</evidence>
<sequence length="129" mass="13606">MGKLADFMAMKRDLAFEFERELRATRNLILGISRVSGSEYTIDFASGEGFIGGSRARAAFVEAFQVAAQDALLKYAQDLAREALNHGIDQDIVSSALSGVSPLAGVAAEREASVPAADGNSPVRLAVCA</sequence>
<dbReference type="OrthoDB" id="7933761at2"/>
<keyword evidence="2" id="KW-1185">Reference proteome</keyword>
<dbReference type="PATRIC" id="fig|1029756.8.peg.3554"/>
<proteinExistence type="predicted"/>
<organism evidence="1 2">
    <name type="scientific">Hyphomicrobium nitrativorans NL23</name>
    <dbReference type="NCBI Taxonomy" id="1029756"/>
    <lineage>
        <taxon>Bacteria</taxon>
        <taxon>Pseudomonadati</taxon>
        <taxon>Pseudomonadota</taxon>
        <taxon>Alphaproteobacteria</taxon>
        <taxon>Hyphomicrobiales</taxon>
        <taxon>Hyphomicrobiaceae</taxon>
        <taxon>Hyphomicrobium</taxon>
    </lineage>
</organism>
<reference evidence="1 2" key="1">
    <citation type="journal article" date="2014" name="Genome Announc.">
        <title>Complete Genome Sequence of Hyphomicrobium nitrativorans Strain NL23, a Denitrifying Bacterium Isolated from Biofilm of a Methanol-Fed Denitrification System Treating Seawater at the Montreal Biodome.</title>
        <authorList>
            <person name="Martineau C."/>
            <person name="Villeneuve C."/>
            <person name="Mauffrey F."/>
            <person name="Villemur R."/>
        </authorList>
    </citation>
    <scope>NUCLEOTIDE SEQUENCE [LARGE SCALE GENOMIC DNA]</scope>
    <source>
        <strain evidence="1">NL23</strain>
    </source>
</reference>
<dbReference type="EMBL" id="CP006912">
    <property type="protein sequence ID" value="AHB50459.1"/>
    <property type="molecule type" value="Genomic_DNA"/>
</dbReference>
<evidence type="ECO:0000313" key="2">
    <source>
        <dbReference type="Proteomes" id="UP000018542"/>
    </source>
</evidence>
<name>V5SKF5_9HYPH</name>
<gene>
    <name evidence="1" type="ORF">W911_17070</name>
</gene>
<accession>V5SKF5</accession>
<dbReference type="KEGG" id="hni:W911_17070"/>
<dbReference type="Proteomes" id="UP000018542">
    <property type="component" value="Chromosome"/>
</dbReference>
<dbReference type="HOGENOM" id="CLU_1945855_0_0_5"/>
<protein>
    <submittedName>
        <fullName evidence="1">Uncharacterized protein</fullName>
    </submittedName>
</protein>
<dbReference type="STRING" id="1029756.W911_17070"/>
<dbReference type="AlphaFoldDB" id="V5SKF5"/>